<dbReference type="AlphaFoldDB" id="A0A6A6TQR6"/>
<accession>A0A6A6TQR6</accession>
<proteinExistence type="predicted"/>
<organism evidence="2 3">
    <name type="scientific">Lophiostoma macrostomum CBS 122681</name>
    <dbReference type="NCBI Taxonomy" id="1314788"/>
    <lineage>
        <taxon>Eukaryota</taxon>
        <taxon>Fungi</taxon>
        <taxon>Dikarya</taxon>
        <taxon>Ascomycota</taxon>
        <taxon>Pezizomycotina</taxon>
        <taxon>Dothideomycetes</taxon>
        <taxon>Pleosporomycetidae</taxon>
        <taxon>Pleosporales</taxon>
        <taxon>Lophiostomataceae</taxon>
        <taxon>Lophiostoma</taxon>
    </lineage>
</organism>
<feature type="compositionally biased region" description="Polar residues" evidence="1">
    <location>
        <begin position="1"/>
        <end position="11"/>
    </location>
</feature>
<keyword evidence="3" id="KW-1185">Reference proteome</keyword>
<evidence type="ECO:0000313" key="3">
    <source>
        <dbReference type="Proteomes" id="UP000799324"/>
    </source>
</evidence>
<sequence length="338" mass="36334">MVPRSQPTSWSLPHRVTVSGNNNDRRLQMDTKRQNRQIPWAFCPEFFNSDPKVCSMCGGDNTVKGTCEDLLVSGDQYGCPDGKSCRGYYCKCSDNGGPDNSPKVTMTSVVDGQTGIVVWEPMTLDDYRSLRASTTIELTETATASRSGAGSELETVAAVVFAGGVAWYLACSCSEGDDEKCQNDGHKPDCDDCGGNNPLALCSSGAQQFCPCEEQQCPADTPPSCGALECAGEESNLQCTVNGKLKGCQCCPTDPPKCDDEQCQGDDKEKCQSGTYKDCGCEVREFDWEDAISDPSFPATANSAALIAQAAISLDKIWSDDKTNVPGYEEPQAYCLYG</sequence>
<evidence type="ECO:0000313" key="2">
    <source>
        <dbReference type="EMBL" id="KAF2661766.1"/>
    </source>
</evidence>
<dbReference type="EMBL" id="MU004292">
    <property type="protein sequence ID" value="KAF2661766.1"/>
    <property type="molecule type" value="Genomic_DNA"/>
</dbReference>
<protein>
    <submittedName>
        <fullName evidence="2">Uncharacterized protein</fullName>
    </submittedName>
</protein>
<dbReference type="OrthoDB" id="2119228at2759"/>
<dbReference type="Proteomes" id="UP000799324">
    <property type="component" value="Unassembled WGS sequence"/>
</dbReference>
<feature type="region of interest" description="Disordered" evidence="1">
    <location>
        <begin position="1"/>
        <end position="24"/>
    </location>
</feature>
<reference evidence="2" key="1">
    <citation type="journal article" date="2020" name="Stud. Mycol.">
        <title>101 Dothideomycetes genomes: a test case for predicting lifestyles and emergence of pathogens.</title>
        <authorList>
            <person name="Haridas S."/>
            <person name="Albert R."/>
            <person name="Binder M."/>
            <person name="Bloem J."/>
            <person name="Labutti K."/>
            <person name="Salamov A."/>
            <person name="Andreopoulos B."/>
            <person name="Baker S."/>
            <person name="Barry K."/>
            <person name="Bills G."/>
            <person name="Bluhm B."/>
            <person name="Cannon C."/>
            <person name="Castanera R."/>
            <person name="Culley D."/>
            <person name="Daum C."/>
            <person name="Ezra D."/>
            <person name="Gonzalez J."/>
            <person name="Henrissat B."/>
            <person name="Kuo A."/>
            <person name="Liang C."/>
            <person name="Lipzen A."/>
            <person name="Lutzoni F."/>
            <person name="Magnuson J."/>
            <person name="Mondo S."/>
            <person name="Nolan M."/>
            <person name="Ohm R."/>
            <person name="Pangilinan J."/>
            <person name="Park H.-J."/>
            <person name="Ramirez L."/>
            <person name="Alfaro M."/>
            <person name="Sun H."/>
            <person name="Tritt A."/>
            <person name="Yoshinaga Y."/>
            <person name="Zwiers L.-H."/>
            <person name="Turgeon B."/>
            <person name="Goodwin S."/>
            <person name="Spatafora J."/>
            <person name="Crous P."/>
            <person name="Grigoriev I."/>
        </authorList>
    </citation>
    <scope>NUCLEOTIDE SEQUENCE</scope>
    <source>
        <strain evidence="2">CBS 122681</strain>
    </source>
</reference>
<evidence type="ECO:0000256" key="1">
    <source>
        <dbReference type="SAM" id="MobiDB-lite"/>
    </source>
</evidence>
<gene>
    <name evidence="2" type="ORF">K491DRAFT_647028</name>
</gene>
<name>A0A6A6TQR6_9PLEO</name>